<dbReference type="PANTHER" id="PTHR43537:SF5">
    <property type="entry name" value="UXU OPERON TRANSCRIPTIONAL REGULATOR"/>
    <property type="match status" value="1"/>
</dbReference>
<proteinExistence type="predicted"/>
<evidence type="ECO:0000313" key="6">
    <source>
        <dbReference type="Proteomes" id="UP001237780"/>
    </source>
</evidence>
<feature type="domain" description="HTH gntR-type" evidence="4">
    <location>
        <begin position="23"/>
        <end position="91"/>
    </location>
</feature>
<dbReference type="SUPFAM" id="SSF46785">
    <property type="entry name" value="Winged helix' DNA-binding domain"/>
    <property type="match status" value="1"/>
</dbReference>
<keyword evidence="2" id="KW-0238">DNA-binding</keyword>
<dbReference type="CDD" id="cd07377">
    <property type="entry name" value="WHTH_GntR"/>
    <property type="match status" value="1"/>
</dbReference>
<dbReference type="InterPro" id="IPR036388">
    <property type="entry name" value="WH-like_DNA-bd_sf"/>
</dbReference>
<evidence type="ECO:0000313" key="5">
    <source>
        <dbReference type="EMBL" id="MDQ0996042.1"/>
    </source>
</evidence>
<keyword evidence="1" id="KW-0805">Transcription regulation</keyword>
<dbReference type="InterPro" id="IPR011711">
    <property type="entry name" value="GntR_C"/>
</dbReference>
<keyword evidence="6" id="KW-1185">Reference proteome</keyword>
<dbReference type="Proteomes" id="UP001237780">
    <property type="component" value="Unassembled WGS sequence"/>
</dbReference>
<name>A0ABU0S5K3_9HYPH</name>
<evidence type="ECO:0000256" key="3">
    <source>
        <dbReference type="ARBA" id="ARBA00023163"/>
    </source>
</evidence>
<keyword evidence="3" id="KW-0804">Transcription</keyword>
<dbReference type="SUPFAM" id="SSF48008">
    <property type="entry name" value="GntR ligand-binding domain-like"/>
    <property type="match status" value="1"/>
</dbReference>
<dbReference type="SMART" id="SM00895">
    <property type="entry name" value="FCD"/>
    <property type="match status" value="1"/>
</dbReference>
<dbReference type="Pfam" id="PF07729">
    <property type="entry name" value="FCD"/>
    <property type="match status" value="1"/>
</dbReference>
<dbReference type="InterPro" id="IPR008920">
    <property type="entry name" value="TF_FadR/GntR_C"/>
</dbReference>
<evidence type="ECO:0000256" key="2">
    <source>
        <dbReference type="ARBA" id="ARBA00023125"/>
    </source>
</evidence>
<reference evidence="5 6" key="1">
    <citation type="submission" date="2023-07" db="EMBL/GenBank/DDBJ databases">
        <title>Comparative genomics of wheat-associated soil bacteria to identify genetic determinants of phenazine resistance.</title>
        <authorList>
            <person name="Mouncey N."/>
        </authorList>
    </citation>
    <scope>NUCLEOTIDE SEQUENCE [LARGE SCALE GENOMIC DNA]</scope>
    <source>
        <strain evidence="5 6">W4I11</strain>
    </source>
</reference>
<dbReference type="PANTHER" id="PTHR43537">
    <property type="entry name" value="TRANSCRIPTIONAL REGULATOR, GNTR FAMILY"/>
    <property type="match status" value="1"/>
</dbReference>
<dbReference type="InterPro" id="IPR000524">
    <property type="entry name" value="Tscrpt_reg_HTH_GntR"/>
</dbReference>
<dbReference type="Gene3D" id="1.20.120.530">
    <property type="entry name" value="GntR ligand-binding domain-like"/>
    <property type="match status" value="1"/>
</dbReference>
<evidence type="ECO:0000259" key="4">
    <source>
        <dbReference type="PROSITE" id="PS50949"/>
    </source>
</evidence>
<accession>A0ABU0S5K3</accession>
<dbReference type="PRINTS" id="PR00035">
    <property type="entry name" value="HTHGNTR"/>
</dbReference>
<dbReference type="PROSITE" id="PS50949">
    <property type="entry name" value="HTH_GNTR"/>
    <property type="match status" value="1"/>
</dbReference>
<keyword evidence="5" id="KW-0670">Pyruvate</keyword>
<dbReference type="InterPro" id="IPR036390">
    <property type="entry name" value="WH_DNA-bd_sf"/>
</dbReference>
<dbReference type="SMART" id="SM00345">
    <property type="entry name" value="HTH_GNTR"/>
    <property type="match status" value="1"/>
</dbReference>
<dbReference type="Pfam" id="PF00392">
    <property type="entry name" value="GntR"/>
    <property type="match status" value="1"/>
</dbReference>
<organism evidence="5 6">
    <name type="scientific">Phyllobacterium ifriqiyense</name>
    <dbReference type="NCBI Taxonomy" id="314238"/>
    <lineage>
        <taxon>Bacteria</taxon>
        <taxon>Pseudomonadati</taxon>
        <taxon>Pseudomonadota</taxon>
        <taxon>Alphaproteobacteria</taxon>
        <taxon>Hyphomicrobiales</taxon>
        <taxon>Phyllobacteriaceae</taxon>
        <taxon>Phyllobacterium</taxon>
    </lineage>
</organism>
<sequence length="262" mass="29080">MMTEVKSDIRGQMLNMKRSGGRPSLSFQVADAIRGQIEAGYYAPGDKLPTEPALIEKFGFSRTVIREAIAALRADGLVESRHGSGVFVIGPRQSDPGLRLFTEETSKISDIIEELELRIGIEVEAAALAAVRSSPAQEAEIQSQVNIFAGLVAEGRPTDEADFQFHMAIAAATNNARFRTFLEHIGRRMIPRVKFRTVMGGVDPLPSRDGPILDEHRKIAEAIMARDPDRAREAMRRHLVTGIKRYRSLTPWQNEQKEDESG</sequence>
<dbReference type="Gene3D" id="1.10.10.10">
    <property type="entry name" value="Winged helix-like DNA-binding domain superfamily/Winged helix DNA-binding domain"/>
    <property type="match status" value="1"/>
</dbReference>
<dbReference type="EMBL" id="JAUSZT010000002">
    <property type="protein sequence ID" value="MDQ0996042.1"/>
    <property type="molecule type" value="Genomic_DNA"/>
</dbReference>
<evidence type="ECO:0000256" key="1">
    <source>
        <dbReference type="ARBA" id="ARBA00023015"/>
    </source>
</evidence>
<gene>
    <name evidence="5" type="ORF">QFZ34_001219</name>
</gene>
<protein>
    <submittedName>
        <fullName evidence="5">GntR family transcriptional repressor for pyruvate dehydrogenase complex</fullName>
    </submittedName>
</protein>
<comment type="caution">
    <text evidence="5">The sequence shown here is derived from an EMBL/GenBank/DDBJ whole genome shotgun (WGS) entry which is preliminary data.</text>
</comment>